<evidence type="ECO:0000313" key="3">
    <source>
        <dbReference type="Proteomes" id="UP000547614"/>
    </source>
</evidence>
<dbReference type="InterPro" id="IPR019546">
    <property type="entry name" value="TAT_signal_bac_arc"/>
</dbReference>
<dbReference type="NCBIfam" id="TIGR01409">
    <property type="entry name" value="TAT_signal_seq"/>
    <property type="match status" value="1"/>
</dbReference>
<gene>
    <name evidence="2" type="ORF">FHR94_000309</name>
</gene>
<name>A0A839V1N3_9GAMM</name>
<dbReference type="PIRSF" id="PIRSF036704">
    <property type="entry name" value="UCP036704"/>
    <property type="match status" value="1"/>
</dbReference>
<dbReference type="EMBL" id="JACHXP010000001">
    <property type="protein sequence ID" value="MBB3189091.1"/>
    <property type="molecule type" value="Genomic_DNA"/>
</dbReference>
<comment type="caution">
    <text evidence="2">The sequence shown here is derived from an EMBL/GenBank/DDBJ whole genome shotgun (WGS) entry which is preliminary data.</text>
</comment>
<dbReference type="AlphaFoldDB" id="A0A839V1N3"/>
<evidence type="ECO:0000313" key="2">
    <source>
        <dbReference type="EMBL" id="MBB3189091.1"/>
    </source>
</evidence>
<dbReference type="RefSeq" id="WP_183323839.1">
    <property type="nucleotide sequence ID" value="NZ_JACHXP010000001.1"/>
</dbReference>
<accession>A0A839V1N3</accession>
<evidence type="ECO:0000256" key="1">
    <source>
        <dbReference type="ARBA" id="ARBA00022729"/>
    </source>
</evidence>
<dbReference type="InterPro" id="IPR006311">
    <property type="entry name" value="TAT_signal"/>
</dbReference>
<dbReference type="InterPro" id="IPR014177">
    <property type="entry name" value="Formate_DH_TAT-contain"/>
</dbReference>
<organism evidence="2 3">
    <name type="scientific">Halomonas cerina</name>
    <dbReference type="NCBI Taxonomy" id="447424"/>
    <lineage>
        <taxon>Bacteria</taxon>
        <taxon>Pseudomonadati</taxon>
        <taxon>Pseudomonadota</taxon>
        <taxon>Gammaproteobacteria</taxon>
        <taxon>Oceanospirillales</taxon>
        <taxon>Halomonadaceae</taxon>
        <taxon>Halomonas</taxon>
    </lineage>
</organism>
<dbReference type="Proteomes" id="UP000547614">
    <property type="component" value="Unassembled WGS sequence"/>
</dbReference>
<protein>
    <submittedName>
        <fullName evidence="2">Cysteine synthase</fullName>
    </submittedName>
</protein>
<sequence>MRTTPRNPQRRQFLRALGAGTAAVGAGAALGHVTLSQADSQSEASPRPDATRQYHETDHIRAYYATLRD</sequence>
<keyword evidence="1" id="KW-0732">Signal</keyword>
<keyword evidence="3" id="KW-1185">Reference proteome</keyword>
<reference evidence="2 3" key="1">
    <citation type="submission" date="2020-08" db="EMBL/GenBank/DDBJ databases">
        <title>Genomic Encyclopedia of Type Strains, Phase III (KMG-III): the genomes of soil and plant-associated and newly described type strains.</title>
        <authorList>
            <person name="Whitman W."/>
        </authorList>
    </citation>
    <scope>NUCLEOTIDE SEQUENCE [LARGE SCALE GENOMIC DNA]</scope>
    <source>
        <strain evidence="2 3">CECT 7282</strain>
    </source>
</reference>
<dbReference type="PROSITE" id="PS51318">
    <property type="entry name" value="TAT"/>
    <property type="match status" value="1"/>
</dbReference>
<dbReference type="NCBIfam" id="TIGR02811">
    <property type="entry name" value="formate_TAT"/>
    <property type="match status" value="1"/>
</dbReference>
<proteinExistence type="predicted"/>